<keyword evidence="3" id="KW-1185">Reference proteome</keyword>
<gene>
    <name evidence="2" type="ORF">PYTT_0777</name>
</gene>
<proteinExistence type="predicted"/>
<keyword evidence="2" id="KW-0808">Transferase</keyword>
<dbReference type="RefSeq" id="WP_067773693.1">
    <property type="nucleotide sequence ID" value="NZ_LIGX01000013.1"/>
</dbReference>
<dbReference type="Pfam" id="PF00483">
    <property type="entry name" value="NTP_transferase"/>
    <property type="match status" value="1"/>
</dbReference>
<dbReference type="InterPro" id="IPR050486">
    <property type="entry name" value="Mannose-1P_guanyltransferase"/>
</dbReference>
<accession>A0A1C7PE32</accession>
<feature type="domain" description="Nucleotidyl transferase" evidence="1">
    <location>
        <begin position="4"/>
        <end position="228"/>
    </location>
</feature>
<organism evidence="2 3">
    <name type="scientific">Akkermansia glycaniphila</name>
    <dbReference type="NCBI Taxonomy" id="1679444"/>
    <lineage>
        <taxon>Bacteria</taxon>
        <taxon>Pseudomonadati</taxon>
        <taxon>Verrucomicrobiota</taxon>
        <taxon>Verrucomicrobiia</taxon>
        <taxon>Verrucomicrobiales</taxon>
        <taxon>Akkermansiaceae</taxon>
        <taxon>Akkermansia</taxon>
    </lineage>
</organism>
<name>A0A1C7PE32_9BACT</name>
<protein>
    <submittedName>
        <fullName evidence="2">Nucleotide-diphospho-sugar transferases</fullName>
    </submittedName>
</protein>
<sequence>MQSFILGAGLGTRLMPLTSLLPKPLIPVFQQPMAELLLDYHYEAGIREFIINTSHLALCWDRAFPEHEWRGCPIRFSYELTPLDSGGGIRKILPLIDKDSPLLVQNGDILTDLPLQQLIAAHKASGAMVTLALRSKDGNRNVGFDETAGRVTDMRHLLGKDKGTCQFAGIYIMEPAIADLFPDEETCSIVPVWIELIRRGQIAGVLFDEARWYEPGTPAAYLDMMLDLPKGDRNRIHPSVQIDSTAIVCPQTVIGENASVPEDTTLTECLVWPNTPVPPGNHSRRIFTPHFSADA</sequence>
<reference evidence="3" key="1">
    <citation type="submission" date="2016-09" db="EMBL/GenBank/DDBJ databases">
        <authorList>
            <person name="Koehorst J."/>
        </authorList>
    </citation>
    <scope>NUCLEOTIDE SEQUENCE [LARGE SCALE GENOMIC DNA]</scope>
</reference>
<dbReference type="OrthoDB" id="9801899at2"/>
<evidence type="ECO:0000313" key="3">
    <source>
        <dbReference type="Proteomes" id="UP000176204"/>
    </source>
</evidence>
<dbReference type="Gene3D" id="3.90.550.10">
    <property type="entry name" value="Spore Coat Polysaccharide Biosynthesis Protein SpsA, Chain A"/>
    <property type="match status" value="1"/>
</dbReference>
<dbReference type="InterPro" id="IPR029044">
    <property type="entry name" value="Nucleotide-diphossugar_trans"/>
</dbReference>
<evidence type="ECO:0000259" key="1">
    <source>
        <dbReference type="Pfam" id="PF00483"/>
    </source>
</evidence>
<dbReference type="EMBL" id="LT629973">
    <property type="protein sequence ID" value="SEH79193.1"/>
    <property type="molecule type" value="Genomic_DNA"/>
</dbReference>
<dbReference type="STRING" id="1679444.PYTT_0777"/>
<evidence type="ECO:0000313" key="2">
    <source>
        <dbReference type="EMBL" id="SEH79193.1"/>
    </source>
</evidence>
<dbReference type="KEGG" id="agl:PYTT_0777"/>
<dbReference type="GO" id="GO:0016740">
    <property type="term" value="F:transferase activity"/>
    <property type="evidence" value="ECO:0007669"/>
    <property type="project" value="UniProtKB-KW"/>
</dbReference>
<dbReference type="Proteomes" id="UP000176204">
    <property type="component" value="Chromosome I"/>
</dbReference>
<dbReference type="InterPro" id="IPR005835">
    <property type="entry name" value="NTP_transferase_dom"/>
</dbReference>
<dbReference type="AlphaFoldDB" id="A0A1C7PE32"/>
<dbReference type="PANTHER" id="PTHR22572">
    <property type="entry name" value="SUGAR-1-PHOSPHATE GUANYL TRANSFERASE"/>
    <property type="match status" value="1"/>
</dbReference>
<dbReference type="SUPFAM" id="SSF53448">
    <property type="entry name" value="Nucleotide-diphospho-sugar transferases"/>
    <property type="match status" value="1"/>
</dbReference>